<gene>
    <name evidence="1" type="ORF">DYI37_03825</name>
</gene>
<dbReference type="RefSeq" id="WP_116681902.1">
    <property type="nucleotide sequence ID" value="NZ_QURL01000002.1"/>
</dbReference>
<organism evidence="1 2">
    <name type="scientific">Fulvimarina endophytica</name>
    <dbReference type="NCBI Taxonomy" id="2293836"/>
    <lineage>
        <taxon>Bacteria</taxon>
        <taxon>Pseudomonadati</taxon>
        <taxon>Pseudomonadota</taxon>
        <taxon>Alphaproteobacteria</taxon>
        <taxon>Hyphomicrobiales</taxon>
        <taxon>Aurantimonadaceae</taxon>
        <taxon>Fulvimarina</taxon>
    </lineage>
</organism>
<protein>
    <submittedName>
        <fullName evidence="1">Uncharacterized protein</fullName>
    </submittedName>
</protein>
<dbReference type="Proteomes" id="UP000264310">
    <property type="component" value="Unassembled WGS sequence"/>
</dbReference>
<keyword evidence="2" id="KW-1185">Reference proteome</keyword>
<evidence type="ECO:0000313" key="1">
    <source>
        <dbReference type="EMBL" id="RFC65004.1"/>
    </source>
</evidence>
<proteinExistence type="predicted"/>
<accession>A0A371X7G4</accession>
<evidence type="ECO:0000313" key="2">
    <source>
        <dbReference type="Proteomes" id="UP000264310"/>
    </source>
</evidence>
<name>A0A371X7G4_9HYPH</name>
<dbReference type="AlphaFoldDB" id="A0A371X7G4"/>
<comment type="caution">
    <text evidence="1">The sequence shown here is derived from an EMBL/GenBank/DDBJ whole genome shotgun (WGS) entry which is preliminary data.</text>
</comment>
<sequence length="79" mass="9446">MAKRTAQRFIIERDLDPGDLREEHIAEFTDLRWARRFWAAIVWYEIGTRLILRHGGRIMARHPPEQGRELHQDDTGRPL</sequence>
<reference evidence="1 2" key="1">
    <citation type="submission" date="2018-08" db="EMBL/GenBank/DDBJ databases">
        <title>Fulvimarina sp. 85, whole genome shotgun sequence.</title>
        <authorList>
            <person name="Tuo L."/>
        </authorList>
    </citation>
    <scope>NUCLEOTIDE SEQUENCE [LARGE SCALE GENOMIC DNA]</scope>
    <source>
        <strain evidence="1 2">85</strain>
    </source>
</reference>
<dbReference type="EMBL" id="QURL01000002">
    <property type="protein sequence ID" value="RFC65004.1"/>
    <property type="molecule type" value="Genomic_DNA"/>
</dbReference>
<dbReference type="OrthoDB" id="7917136at2"/>